<organism evidence="6">
    <name type="scientific">Aegilops tauschii</name>
    <name type="common">Tausch's goatgrass</name>
    <name type="synonym">Aegilops squarrosa</name>
    <dbReference type="NCBI Taxonomy" id="37682"/>
    <lineage>
        <taxon>Eukaryota</taxon>
        <taxon>Viridiplantae</taxon>
        <taxon>Streptophyta</taxon>
        <taxon>Embryophyta</taxon>
        <taxon>Tracheophyta</taxon>
        <taxon>Spermatophyta</taxon>
        <taxon>Magnoliopsida</taxon>
        <taxon>Liliopsida</taxon>
        <taxon>Poales</taxon>
        <taxon>Poaceae</taxon>
        <taxon>BOP clade</taxon>
        <taxon>Pooideae</taxon>
        <taxon>Triticodae</taxon>
        <taxon>Triticeae</taxon>
        <taxon>Triticinae</taxon>
        <taxon>Aegilops</taxon>
    </lineage>
</organism>
<keyword evidence="5" id="KW-0472">Membrane</keyword>
<dbReference type="GO" id="GO:0010256">
    <property type="term" value="P:endomembrane system organization"/>
    <property type="evidence" value="ECO:0007669"/>
    <property type="project" value="TreeGrafter"/>
</dbReference>
<keyword evidence="3" id="KW-0812">Transmembrane</keyword>
<protein>
    <submittedName>
        <fullName evidence="6">Uncharacterized protein</fullName>
    </submittedName>
</protein>
<sequence length="182" mass="19277">MTQISPPTNDVDGGKITAAGAALPTPTTDRVMSGVANLAQLLPTGTVLTYQALSPSFTNHGKCETSSSNQWLTAALVAVLAAVCIFFSFTDSVIGHHDGKLYYVVFLTVAFSDVGLQNCFFPDAGRNTQELLKNLPLGMAFLSSSVFIIFPTKRKGIGFNDTTPRQKGLLVIVLSGLVCADC</sequence>
<evidence type="ECO:0000256" key="5">
    <source>
        <dbReference type="ARBA" id="ARBA00023136"/>
    </source>
</evidence>
<evidence type="ECO:0000256" key="1">
    <source>
        <dbReference type="ARBA" id="ARBA00004141"/>
    </source>
</evidence>
<comment type="similarity">
    <text evidence="2">Belongs to the plant DMP1 protein family.</text>
</comment>
<dbReference type="GO" id="GO:0005737">
    <property type="term" value="C:cytoplasm"/>
    <property type="evidence" value="ECO:0007669"/>
    <property type="project" value="UniProtKB-ARBA"/>
</dbReference>
<dbReference type="AlphaFoldDB" id="N1QX57"/>
<accession>N1QX57</accession>
<name>N1QX57_AEGTA</name>
<proteinExistence type="inferred from homology"/>
<evidence type="ECO:0000256" key="4">
    <source>
        <dbReference type="ARBA" id="ARBA00022989"/>
    </source>
</evidence>
<evidence type="ECO:0000256" key="3">
    <source>
        <dbReference type="ARBA" id="ARBA00022692"/>
    </source>
</evidence>
<dbReference type="EnsemblPlants" id="EMT16126">
    <property type="protein sequence ID" value="EMT16126"/>
    <property type="gene ID" value="F775_19785"/>
</dbReference>
<dbReference type="GO" id="GO:0016020">
    <property type="term" value="C:membrane"/>
    <property type="evidence" value="ECO:0007669"/>
    <property type="project" value="UniProtKB-SubCell"/>
</dbReference>
<reference evidence="6" key="1">
    <citation type="submission" date="2015-06" db="UniProtKB">
        <authorList>
            <consortium name="EnsemblPlants"/>
        </authorList>
    </citation>
    <scope>IDENTIFICATION</scope>
</reference>
<keyword evidence="4" id="KW-1133">Transmembrane helix</keyword>
<dbReference type="InterPro" id="IPR007770">
    <property type="entry name" value="DMP"/>
</dbReference>
<evidence type="ECO:0000313" key="6">
    <source>
        <dbReference type="EnsemblPlants" id="EMT16126"/>
    </source>
</evidence>
<comment type="subcellular location">
    <subcellularLocation>
        <location evidence="1">Membrane</location>
        <topology evidence="1">Multi-pass membrane protein</topology>
    </subcellularLocation>
</comment>
<dbReference type="PANTHER" id="PTHR31621:SF71">
    <property type="entry name" value="DUF679 DOMAIN-CONTAINING PROTEIN"/>
    <property type="match status" value="1"/>
</dbReference>
<dbReference type="PANTHER" id="PTHR31621">
    <property type="entry name" value="PROTEIN DMP3"/>
    <property type="match status" value="1"/>
</dbReference>
<evidence type="ECO:0000256" key="2">
    <source>
        <dbReference type="ARBA" id="ARBA00008707"/>
    </source>
</evidence>
<dbReference type="Pfam" id="PF05078">
    <property type="entry name" value="DUF679"/>
    <property type="match status" value="1"/>
</dbReference>